<dbReference type="EMBL" id="JBCGBO010000024">
    <property type="protein sequence ID" value="KAK9182460.1"/>
    <property type="molecule type" value="Genomic_DNA"/>
</dbReference>
<accession>A0AAP0LWF2</accession>
<proteinExistence type="predicted"/>
<dbReference type="AlphaFoldDB" id="A0AAP0LWF2"/>
<comment type="caution">
    <text evidence="1">The sequence shown here is derived from an EMBL/GenBank/DDBJ whole genome shotgun (WGS) entry which is preliminary data.</text>
</comment>
<sequence length="97" mass="11012">MAVVRFLIPTIKALSRIPKHQEGIAYSALRIVAFDLAEEKFHFVSLPNIADPSELKIDVELWMMKEYGVQSGSIEACEELYHGEMEILCSINVVKLF</sequence>
<reference evidence="1 2" key="1">
    <citation type="submission" date="2024-05" db="EMBL/GenBank/DDBJ databases">
        <title>Haplotype-resolved chromosome-level genome assembly of Huyou (Citrus changshanensis).</title>
        <authorList>
            <person name="Miao C."/>
            <person name="Chen W."/>
            <person name="Wu Y."/>
            <person name="Wang L."/>
            <person name="Zhao S."/>
            <person name="Grierson D."/>
            <person name="Xu C."/>
            <person name="Chen K."/>
        </authorList>
    </citation>
    <scope>NUCLEOTIDE SEQUENCE [LARGE SCALE GENOMIC DNA]</scope>
    <source>
        <strain evidence="1">01-14</strain>
        <tissue evidence="1">Leaf</tissue>
    </source>
</reference>
<evidence type="ECO:0000313" key="1">
    <source>
        <dbReference type="EMBL" id="KAK9182460.1"/>
    </source>
</evidence>
<organism evidence="1 2">
    <name type="scientific">Citrus x changshan-huyou</name>
    <dbReference type="NCBI Taxonomy" id="2935761"/>
    <lineage>
        <taxon>Eukaryota</taxon>
        <taxon>Viridiplantae</taxon>
        <taxon>Streptophyta</taxon>
        <taxon>Embryophyta</taxon>
        <taxon>Tracheophyta</taxon>
        <taxon>Spermatophyta</taxon>
        <taxon>Magnoliopsida</taxon>
        <taxon>eudicotyledons</taxon>
        <taxon>Gunneridae</taxon>
        <taxon>Pentapetalae</taxon>
        <taxon>rosids</taxon>
        <taxon>malvids</taxon>
        <taxon>Sapindales</taxon>
        <taxon>Rutaceae</taxon>
        <taxon>Aurantioideae</taxon>
        <taxon>Citrus</taxon>
    </lineage>
</organism>
<gene>
    <name evidence="1" type="ORF">WN944_025605</name>
</gene>
<dbReference type="Proteomes" id="UP001428341">
    <property type="component" value="Unassembled WGS sequence"/>
</dbReference>
<protein>
    <submittedName>
        <fullName evidence="1">Uncharacterized protein</fullName>
    </submittedName>
</protein>
<keyword evidence="2" id="KW-1185">Reference proteome</keyword>
<name>A0AAP0LWF2_9ROSI</name>
<evidence type="ECO:0000313" key="2">
    <source>
        <dbReference type="Proteomes" id="UP001428341"/>
    </source>
</evidence>